<organism evidence="3 4">
    <name type="scientific">Micromonospora pattaloongensis</name>
    <dbReference type="NCBI Taxonomy" id="405436"/>
    <lineage>
        <taxon>Bacteria</taxon>
        <taxon>Bacillati</taxon>
        <taxon>Actinomycetota</taxon>
        <taxon>Actinomycetes</taxon>
        <taxon>Micromonosporales</taxon>
        <taxon>Micromonosporaceae</taxon>
        <taxon>Micromonospora</taxon>
    </lineage>
</organism>
<dbReference type="RefSeq" id="WP_091553057.1">
    <property type="nucleotide sequence ID" value="NZ_FNPH01000002.1"/>
</dbReference>
<dbReference type="Gene3D" id="1.25.40.10">
    <property type="entry name" value="Tetratricopeptide repeat domain"/>
    <property type="match status" value="1"/>
</dbReference>
<evidence type="ECO:0000256" key="2">
    <source>
        <dbReference type="SAM" id="MobiDB-lite"/>
    </source>
</evidence>
<evidence type="ECO:0000256" key="1">
    <source>
        <dbReference type="PROSITE-ProRule" id="PRU00339"/>
    </source>
</evidence>
<dbReference type="Proteomes" id="UP000242415">
    <property type="component" value="Unassembled WGS sequence"/>
</dbReference>
<name>A0A1H3JPP4_9ACTN</name>
<dbReference type="GO" id="GO:0043531">
    <property type="term" value="F:ADP binding"/>
    <property type="evidence" value="ECO:0007669"/>
    <property type="project" value="InterPro"/>
</dbReference>
<evidence type="ECO:0000313" key="4">
    <source>
        <dbReference type="Proteomes" id="UP000242415"/>
    </source>
</evidence>
<dbReference type="PANTHER" id="PTHR47691:SF3">
    <property type="entry name" value="HTH-TYPE TRANSCRIPTIONAL REGULATOR RV0890C-RELATED"/>
    <property type="match status" value="1"/>
</dbReference>
<reference evidence="4" key="1">
    <citation type="submission" date="2016-10" db="EMBL/GenBank/DDBJ databases">
        <authorList>
            <person name="Varghese N."/>
            <person name="Submissions S."/>
        </authorList>
    </citation>
    <scope>NUCLEOTIDE SEQUENCE [LARGE SCALE GENOMIC DNA]</scope>
    <source>
        <strain evidence="4">DSM 45245</strain>
    </source>
</reference>
<dbReference type="SUPFAM" id="SSF52540">
    <property type="entry name" value="P-loop containing nucleoside triphosphate hydrolases"/>
    <property type="match status" value="1"/>
</dbReference>
<dbReference type="InterPro" id="IPR011990">
    <property type="entry name" value="TPR-like_helical_dom_sf"/>
</dbReference>
<evidence type="ECO:0000313" key="3">
    <source>
        <dbReference type="EMBL" id="SDY41338.1"/>
    </source>
</evidence>
<dbReference type="InterPro" id="IPR027417">
    <property type="entry name" value="P-loop_NTPase"/>
</dbReference>
<dbReference type="AlphaFoldDB" id="A0A1H3JPP4"/>
<dbReference type="EMBL" id="FNPH01000002">
    <property type="protein sequence ID" value="SDY41338.1"/>
    <property type="molecule type" value="Genomic_DNA"/>
</dbReference>
<sequence>MPADDPDELLRHFCADLRLLWTQAQGPSLRVVSARVGLGKSQVGAILNGTVRRPPDWDVVRRLVQCFHDHARAHHRLSQLSLRTGVEETWRPRYAMLEYAFQRRRTPPGGTGSRPPTASRRWPVPRQLPPVARHLVGRAAELATLDRAAASCGKPDGSATVVVIDGTAGVGKTTVALWWAHRAGGRFPDGQLHVDLGGFDPNGTQVSPENALRGFLIALGADPHRLPDDLSTRVALYRSLLADRRVLVVLDNARDPGQVRPLLPGGPSCMALVTSRNQLTGLVVGEGALPLRLELPTPTDAAELFASRLGTGRAAEEPAAVAEIVDRCARLPLAVAIAAASAAARPDEPLAALAAQLRTGTAVLDTLSTGTDGADVRTAFSWSYRRLSPIAATLFRTLGLHPGPDVTVAAAASLAGVPVRQVRPALAELARAHLVSAPHRDRYRTHDLLRAYAMELARATDPGARRRMAQGRLLDHLLHTAYAASRMLDPQRHTIAIPPPDEGVTVVAFSDEAAALDWYAAEETTLVAAIHGAARTGFHARAWQLTWACEPMLYRQVPRQQWAALQRVALAAARRIGDPLAQGHAHRGLGRAYSSIDNRRIRAHIHFNRALRNFATADRPVDEGYVRFHLSLLCERNGEYRAALEHTRRALELFERAGHRPGQARAYNGLGWQHALLGDYEVALVSCARALDLMRAVGDLLGQAQAWDSIGFAHHGLRQYGEAVTAYRRALALIRRIGERNNEAEMLVHLGDTHQAAGSPEAAGRAWRQALTILDELGVSEAAAVRARLDGTPLARPAAPPG</sequence>
<proteinExistence type="predicted"/>
<dbReference type="InterPro" id="IPR019734">
    <property type="entry name" value="TPR_rpt"/>
</dbReference>
<dbReference type="PROSITE" id="PS50005">
    <property type="entry name" value="TPR"/>
    <property type="match status" value="1"/>
</dbReference>
<accession>A0A1H3JPP4</accession>
<dbReference type="Pfam" id="PF13424">
    <property type="entry name" value="TPR_12"/>
    <property type="match status" value="2"/>
</dbReference>
<dbReference type="STRING" id="405436.SAMN05444365_102188"/>
<dbReference type="SUPFAM" id="SSF48452">
    <property type="entry name" value="TPR-like"/>
    <property type="match status" value="1"/>
</dbReference>
<keyword evidence="4" id="KW-1185">Reference proteome</keyword>
<feature type="region of interest" description="Disordered" evidence="2">
    <location>
        <begin position="104"/>
        <end position="124"/>
    </location>
</feature>
<dbReference type="PRINTS" id="PR00364">
    <property type="entry name" value="DISEASERSIST"/>
</dbReference>
<dbReference type="PANTHER" id="PTHR47691">
    <property type="entry name" value="REGULATOR-RELATED"/>
    <property type="match status" value="1"/>
</dbReference>
<protein>
    <submittedName>
        <fullName evidence="3">Predicted ATPase</fullName>
    </submittedName>
</protein>
<dbReference type="Gene3D" id="3.40.50.300">
    <property type="entry name" value="P-loop containing nucleotide triphosphate hydrolases"/>
    <property type="match status" value="1"/>
</dbReference>
<gene>
    <name evidence="3" type="ORF">SAMN05444365_102188</name>
</gene>
<dbReference type="SMART" id="SM00028">
    <property type="entry name" value="TPR"/>
    <property type="match status" value="4"/>
</dbReference>
<feature type="repeat" description="TPR" evidence="1">
    <location>
        <begin position="704"/>
        <end position="737"/>
    </location>
</feature>
<keyword evidence="1" id="KW-0802">TPR repeat</keyword>